<evidence type="ECO:0000256" key="6">
    <source>
        <dbReference type="SAM" id="Phobius"/>
    </source>
</evidence>
<evidence type="ECO:0000256" key="5">
    <source>
        <dbReference type="SAM" id="MobiDB-lite"/>
    </source>
</evidence>
<comment type="subcellular location">
    <subcellularLocation>
        <location evidence="1">Membrane</location>
        <topology evidence="1">Multi-pass membrane protein</topology>
    </subcellularLocation>
</comment>
<evidence type="ECO:0000259" key="7">
    <source>
        <dbReference type="Pfam" id="PF08044"/>
    </source>
</evidence>
<gene>
    <name evidence="8" type="ORF">SAMN04489717_3045</name>
</gene>
<evidence type="ECO:0000313" key="9">
    <source>
        <dbReference type="Proteomes" id="UP000198983"/>
    </source>
</evidence>
<dbReference type="STRING" id="117157.SAMN04489717_3045"/>
<feature type="domain" description="DUF1707" evidence="7">
    <location>
        <begin position="45"/>
        <end position="97"/>
    </location>
</feature>
<keyword evidence="3 6" id="KW-1133">Transmembrane helix</keyword>
<name>A0A1H1T3L7_9ACTN</name>
<evidence type="ECO:0000256" key="2">
    <source>
        <dbReference type="ARBA" id="ARBA00022692"/>
    </source>
</evidence>
<proteinExistence type="predicted"/>
<reference evidence="8 9" key="1">
    <citation type="submission" date="2016-10" db="EMBL/GenBank/DDBJ databases">
        <authorList>
            <person name="de Groot N.N."/>
        </authorList>
    </citation>
    <scope>NUCLEOTIDE SEQUENCE [LARGE SCALE GENOMIC DNA]</scope>
    <source>
        <strain evidence="8 9">DSM 22024</strain>
    </source>
</reference>
<feature type="region of interest" description="Disordered" evidence="5">
    <location>
        <begin position="1"/>
        <end position="46"/>
    </location>
</feature>
<keyword evidence="4 6" id="KW-0472">Membrane</keyword>
<sequence>MEDAARTAIIDPMNAGTAFSSGHSSSQPGSPQYGSPQQTSPGGSLRIGDAERERAVEMLQAAYAEGRIDHTELDLRVGGALAAVDRADLAHALRGLPLPDAGASSTWGTSSTAQAPRVPTGRPGAMPSGSDRSLALLAHWSGVPTLFVGPLVIAATAGQRSAFVRQQATEATNFQLSFLGACIAIGILSGITFGIAAVMYVPLVLAWMLLSGIAGMSSLCGNRWRYPWAVRLLK</sequence>
<accession>A0A1H1T3L7</accession>
<evidence type="ECO:0000256" key="3">
    <source>
        <dbReference type="ARBA" id="ARBA00022989"/>
    </source>
</evidence>
<organism evidence="8 9">
    <name type="scientific">Actinopolymorpha singaporensis</name>
    <dbReference type="NCBI Taxonomy" id="117157"/>
    <lineage>
        <taxon>Bacteria</taxon>
        <taxon>Bacillati</taxon>
        <taxon>Actinomycetota</taxon>
        <taxon>Actinomycetes</taxon>
        <taxon>Propionibacteriales</taxon>
        <taxon>Actinopolymorphaceae</taxon>
        <taxon>Actinopolymorpha</taxon>
    </lineage>
</organism>
<keyword evidence="2 6" id="KW-0812">Transmembrane</keyword>
<evidence type="ECO:0000256" key="1">
    <source>
        <dbReference type="ARBA" id="ARBA00004141"/>
    </source>
</evidence>
<evidence type="ECO:0000256" key="4">
    <source>
        <dbReference type="ARBA" id="ARBA00023136"/>
    </source>
</evidence>
<dbReference type="Pfam" id="PF08044">
    <property type="entry name" value="DUF1707"/>
    <property type="match status" value="1"/>
</dbReference>
<feature type="region of interest" description="Disordered" evidence="5">
    <location>
        <begin position="103"/>
        <end position="126"/>
    </location>
</feature>
<feature type="transmembrane region" description="Helical" evidence="6">
    <location>
        <begin position="137"/>
        <end position="157"/>
    </location>
</feature>
<dbReference type="Proteomes" id="UP000198983">
    <property type="component" value="Chromosome I"/>
</dbReference>
<keyword evidence="9" id="KW-1185">Reference proteome</keyword>
<evidence type="ECO:0000313" key="8">
    <source>
        <dbReference type="EMBL" id="SDS54723.1"/>
    </source>
</evidence>
<dbReference type="InterPro" id="IPR019109">
    <property type="entry name" value="MamF_MmsF"/>
</dbReference>
<dbReference type="EMBL" id="LT629732">
    <property type="protein sequence ID" value="SDS54723.1"/>
    <property type="molecule type" value="Genomic_DNA"/>
</dbReference>
<feature type="transmembrane region" description="Helical" evidence="6">
    <location>
        <begin position="178"/>
        <end position="198"/>
    </location>
</feature>
<dbReference type="Pfam" id="PF09685">
    <property type="entry name" value="MamF_MmsF"/>
    <property type="match status" value="1"/>
</dbReference>
<protein>
    <submittedName>
        <fullName evidence="8">Uncharacterized conserved protein, Tic20 family</fullName>
    </submittedName>
</protein>
<feature type="compositionally biased region" description="Low complexity" evidence="5">
    <location>
        <begin position="103"/>
        <end position="115"/>
    </location>
</feature>
<dbReference type="InterPro" id="IPR012551">
    <property type="entry name" value="DUF1707_SHOCT-like"/>
</dbReference>
<feature type="compositionally biased region" description="Low complexity" evidence="5">
    <location>
        <begin position="20"/>
        <end position="44"/>
    </location>
</feature>
<feature type="transmembrane region" description="Helical" evidence="6">
    <location>
        <begin position="204"/>
        <end position="224"/>
    </location>
</feature>
<dbReference type="AlphaFoldDB" id="A0A1H1T3L7"/>